<feature type="domain" description="Ubiquitin-like protease family profile" evidence="7">
    <location>
        <begin position="264"/>
        <end position="611"/>
    </location>
</feature>
<feature type="region of interest" description="Disordered" evidence="6">
    <location>
        <begin position="461"/>
        <end position="527"/>
    </location>
</feature>
<feature type="region of interest" description="Disordered" evidence="6">
    <location>
        <begin position="744"/>
        <end position="780"/>
    </location>
</feature>
<evidence type="ECO:0000256" key="4">
    <source>
        <dbReference type="ARBA" id="ARBA00022786"/>
    </source>
</evidence>
<dbReference type="InterPro" id="IPR003653">
    <property type="entry name" value="Peptidase_C48_C"/>
</dbReference>
<feature type="compositionally biased region" description="Basic and acidic residues" evidence="6">
    <location>
        <begin position="744"/>
        <end position="760"/>
    </location>
</feature>
<keyword evidence="5" id="KW-0378">Hydrolase</keyword>
<evidence type="ECO:0000313" key="8">
    <source>
        <dbReference type="EMBL" id="CAK7273853.1"/>
    </source>
</evidence>
<feature type="compositionally biased region" description="Polar residues" evidence="6">
    <location>
        <begin position="496"/>
        <end position="506"/>
    </location>
</feature>
<dbReference type="Gene3D" id="3.40.395.10">
    <property type="entry name" value="Adenoviral Proteinase, Chain A"/>
    <property type="match status" value="1"/>
</dbReference>
<proteinExistence type="inferred from homology"/>
<accession>A0ABP0E1S7</accession>
<dbReference type="Pfam" id="PF02902">
    <property type="entry name" value="Peptidase_C48"/>
    <property type="match status" value="2"/>
</dbReference>
<dbReference type="InterPro" id="IPR038765">
    <property type="entry name" value="Papain-like_cys_pep_sf"/>
</dbReference>
<evidence type="ECO:0000256" key="5">
    <source>
        <dbReference type="ARBA" id="ARBA00022801"/>
    </source>
</evidence>
<dbReference type="InterPro" id="IPR051947">
    <property type="entry name" value="Sentrin-specific_protease"/>
</dbReference>
<dbReference type="SUPFAM" id="SSF54001">
    <property type="entry name" value="Cysteine proteinases"/>
    <property type="match status" value="1"/>
</dbReference>
<comment type="similarity">
    <text evidence="1">Belongs to the peptidase C48 family.</text>
</comment>
<keyword evidence="4" id="KW-0833">Ubl conjugation pathway</keyword>
<reference evidence="8 9" key="1">
    <citation type="submission" date="2024-01" db="EMBL/GenBank/DDBJ databases">
        <authorList>
            <person name="Allen C."/>
            <person name="Tagirdzhanova G."/>
        </authorList>
    </citation>
    <scope>NUCLEOTIDE SEQUENCE [LARGE SCALE GENOMIC DNA]</scope>
    <source>
        <strain evidence="8 9">CBS 119000</strain>
    </source>
</reference>
<evidence type="ECO:0000259" key="7">
    <source>
        <dbReference type="PROSITE" id="PS50600"/>
    </source>
</evidence>
<keyword evidence="2" id="KW-0597">Phosphoprotein</keyword>
<dbReference type="InterPro" id="IPR057501">
    <property type="entry name" value="DeUb_enz_PH"/>
</dbReference>
<dbReference type="Pfam" id="PF25424">
    <property type="entry name" value="PH_35"/>
    <property type="match status" value="1"/>
</dbReference>
<dbReference type="PROSITE" id="PS50600">
    <property type="entry name" value="ULP_PROTEASE"/>
    <property type="match status" value="1"/>
</dbReference>
<comment type="caution">
    <text evidence="8">The sequence shown here is derived from an EMBL/GenBank/DDBJ whole genome shotgun (WGS) entry which is preliminary data.</text>
</comment>
<keyword evidence="9" id="KW-1185">Reference proteome</keyword>
<name>A0ABP0E1S7_9PEZI</name>
<sequence length="780" mass="87681">MSPLSAEAAFLEPDNFFLSSTTTSTLPLTIYNEEPDLLVPLDQARVPLEKLHWLRVDLYKIREFSFDINSRFIFLLFSLDHNLSATMGIKFTSTKHARQLIAWATNSTISRTIKFNDTASPEQHRRKFERCLNKVIQRKDKSAGAAAAVADYFKPPPPVAKKSYLLTTDEVPVFRRTRSSCRVDENTDTIKLDDLGAFKKHEASSRLTAATESTSGHTIELRGSVSRTSTAKRPLPREMELERWSVKNPNWAQDWRLPLTYSRTTVDKDDVARLDEGEFLNDNIINFYIQFLQDTLKKSDSSIAKSVYFHNTFFYEKLRPRKGREIIFDGVKRWTAKVELFSYDYIVVPVNENAHWWLAIICNVPKILAATLPEETPGSHLTAKNCDQRVTLKQCTAAADLVDMSCHQPRTNDVANVDKSRSGNDVTSVSAASRATSATSLCFNDHQRDVSHVVEHAAGEGDESVVTNTEETESVRAKSDADIPGAIHVDEDHRTGSNIRDTSKAVTSKRDSIKDISNNSNGNKDDEVMEVTSDSIKQDATDPRILTLDSLGNVHAASVSHLKQWLMAEIVERTGIAPKDPGRLGMTAKNIPQQENFCDCGVYLLLYIQEFVKDPDSFIEDVVLRREHVWYTSAPDMRNQLRDLILHMQKENQITEEAKRRSKKKSMATTAKAVVSALPAKPPSPLLSPATKSEAAKAISSPFMHPSTPQADFAENSACERMINIETESRKIHIEKGHHKVYESHNHNDTLRSPISHREASPNLSISNISALPDQLDQRP</sequence>
<organism evidence="8 9">
    <name type="scientific">Sporothrix epigloea</name>
    <dbReference type="NCBI Taxonomy" id="1892477"/>
    <lineage>
        <taxon>Eukaryota</taxon>
        <taxon>Fungi</taxon>
        <taxon>Dikarya</taxon>
        <taxon>Ascomycota</taxon>
        <taxon>Pezizomycotina</taxon>
        <taxon>Sordariomycetes</taxon>
        <taxon>Sordariomycetidae</taxon>
        <taxon>Ophiostomatales</taxon>
        <taxon>Ophiostomataceae</taxon>
        <taxon>Sporothrix</taxon>
    </lineage>
</organism>
<dbReference type="PANTHER" id="PTHR46896">
    <property type="entry name" value="SENTRIN-SPECIFIC PROTEASE"/>
    <property type="match status" value="1"/>
</dbReference>
<keyword evidence="3" id="KW-0645">Protease</keyword>
<evidence type="ECO:0000256" key="3">
    <source>
        <dbReference type="ARBA" id="ARBA00022670"/>
    </source>
</evidence>
<evidence type="ECO:0000256" key="1">
    <source>
        <dbReference type="ARBA" id="ARBA00005234"/>
    </source>
</evidence>
<dbReference type="EMBL" id="CAWUON010000123">
    <property type="protein sequence ID" value="CAK7273853.1"/>
    <property type="molecule type" value="Genomic_DNA"/>
</dbReference>
<evidence type="ECO:0000313" key="9">
    <source>
        <dbReference type="Proteomes" id="UP001642502"/>
    </source>
</evidence>
<evidence type="ECO:0000256" key="6">
    <source>
        <dbReference type="SAM" id="MobiDB-lite"/>
    </source>
</evidence>
<dbReference type="Proteomes" id="UP001642502">
    <property type="component" value="Unassembled WGS sequence"/>
</dbReference>
<protein>
    <recommendedName>
        <fullName evidence="7">Ubiquitin-like protease family profile domain-containing protein</fullName>
    </recommendedName>
</protein>
<evidence type="ECO:0000256" key="2">
    <source>
        <dbReference type="ARBA" id="ARBA00022553"/>
    </source>
</evidence>
<gene>
    <name evidence="8" type="ORF">SEPCBS119000_005870</name>
</gene>
<dbReference type="PANTHER" id="PTHR46896:SF3">
    <property type="entry name" value="FI06413P-RELATED"/>
    <property type="match status" value="1"/>
</dbReference>